<evidence type="ECO:0000313" key="2">
    <source>
        <dbReference type="EMBL" id="QCE10586.1"/>
    </source>
</evidence>
<feature type="region of interest" description="Disordered" evidence="1">
    <location>
        <begin position="1"/>
        <end position="43"/>
    </location>
</feature>
<keyword evidence="3" id="KW-1185">Reference proteome</keyword>
<evidence type="ECO:0000313" key="3">
    <source>
        <dbReference type="Proteomes" id="UP000501690"/>
    </source>
</evidence>
<proteinExistence type="predicted"/>
<gene>
    <name evidence="2" type="ORF">DEO72_LG10g1816</name>
</gene>
<dbReference type="AlphaFoldDB" id="A0A4D6NA21"/>
<organism evidence="2 3">
    <name type="scientific">Vigna unguiculata</name>
    <name type="common">Cowpea</name>
    <dbReference type="NCBI Taxonomy" id="3917"/>
    <lineage>
        <taxon>Eukaryota</taxon>
        <taxon>Viridiplantae</taxon>
        <taxon>Streptophyta</taxon>
        <taxon>Embryophyta</taxon>
        <taxon>Tracheophyta</taxon>
        <taxon>Spermatophyta</taxon>
        <taxon>Magnoliopsida</taxon>
        <taxon>eudicotyledons</taxon>
        <taxon>Gunneridae</taxon>
        <taxon>Pentapetalae</taxon>
        <taxon>rosids</taxon>
        <taxon>fabids</taxon>
        <taxon>Fabales</taxon>
        <taxon>Fabaceae</taxon>
        <taxon>Papilionoideae</taxon>
        <taxon>50 kb inversion clade</taxon>
        <taxon>NPAAA clade</taxon>
        <taxon>indigoferoid/millettioid clade</taxon>
        <taxon>Phaseoleae</taxon>
        <taxon>Vigna</taxon>
    </lineage>
</organism>
<evidence type="ECO:0000256" key="1">
    <source>
        <dbReference type="SAM" id="MobiDB-lite"/>
    </source>
</evidence>
<dbReference type="Proteomes" id="UP000501690">
    <property type="component" value="Linkage Group LG10"/>
</dbReference>
<feature type="compositionally biased region" description="Basic residues" evidence="1">
    <location>
        <begin position="1"/>
        <end position="12"/>
    </location>
</feature>
<reference evidence="2 3" key="1">
    <citation type="submission" date="2019-04" db="EMBL/GenBank/DDBJ databases">
        <title>An improved genome assembly and genetic linkage map for asparagus bean, Vigna unguiculata ssp. sesquipedialis.</title>
        <authorList>
            <person name="Xia Q."/>
            <person name="Zhang R."/>
            <person name="Dong Y."/>
        </authorList>
    </citation>
    <scope>NUCLEOTIDE SEQUENCE [LARGE SCALE GENOMIC DNA]</scope>
    <source>
        <tissue evidence="2">Leaf</tissue>
    </source>
</reference>
<dbReference type="EMBL" id="CP039354">
    <property type="protein sequence ID" value="QCE10586.1"/>
    <property type="molecule type" value="Genomic_DNA"/>
</dbReference>
<accession>A0A4D6NA21</accession>
<feature type="compositionally biased region" description="Polar residues" evidence="1">
    <location>
        <begin position="13"/>
        <end position="28"/>
    </location>
</feature>
<sequence length="212" mass="23794">MDSTNGRRKRKNIVSQNFSKTLTKSTVTNEDKSSPSEAFPFPNTTPLSQLRNCVWKENVTPDATIKTYLSLNEDTHVQNKRIQSTNRKPLSELTYFEFHGSTSIGSTNAPILHNSKSNNTGIVQFDCHIGRSKTNLFNTQELLPKEIVGSSSSHASLNCSAFSEVVNPFYFQQNQSHGVQFCQPSREQAIRSISKILDFNNNSDEDENDGNQ</sequence>
<name>A0A4D6NA21_VIGUN</name>
<protein>
    <submittedName>
        <fullName evidence="2">Uncharacterized protein</fullName>
    </submittedName>
</protein>